<evidence type="ECO:0000313" key="2">
    <source>
        <dbReference type="EMBL" id="KAJ6258974.1"/>
    </source>
</evidence>
<keyword evidence="1" id="KW-1133">Transmembrane helix</keyword>
<organism evidence="2 3">
    <name type="scientific">Drechslerella dactyloides</name>
    <name type="common">Nematode-trapping fungus</name>
    <name type="synonym">Arthrobotrys dactyloides</name>
    <dbReference type="NCBI Taxonomy" id="74499"/>
    <lineage>
        <taxon>Eukaryota</taxon>
        <taxon>Fungi</taxon>
        <taxon>Dikarya</taxon>
        <taxon>Ascomycota</taxon>
        <taxon>Pezizomycotina</taxon>
        <taxon>Orbiliomycetes</taxon>
        <taxon>Orbiliales</taxon>
        <taxon>Orbiliaceae</taxon>
        <taxon>Drechslerella</taxon>
    </lineage>
</organism>
<dbReference type="EMBL" id="JAQGDS010000007">
    <property type="protein sequence ID" value="KAJ6258974.1"/>
    <property type="molecule type" value="Genomic_DNA"/>
</dbReference>
<name>A0AAD6IUM5_DREDA</name>
<sequence>MSSFKWLISSAYFILFIPWFYAVGTVEYVARAGVSRRSNSVRDSPGSGISANYTVLGRATDVATSKNKNSLSKRVNPSDDEVLEDADQDNELEEKVQPLFENVGQRQRSLFARRDKIRGDFANIPFDIGPRDRQCPADTVRILDRFPNDIPSVLLNRDSPSYRPVQLRESDSRILYLDTWVSLTDRHITVMMMKNTEEILHERYLPEGLFYCWQAGSNDEAFTPEGRFFPIGLDPLQFPPAHPYFISMVGIRNEETQLLLKYAASPQYRHPFPSNLPADFVSDDSVKTFRYILGDVFGDPGPDRDIGVHRLLGILGTSEVHAVNIMVKFYLNGIVSGNQPLSNPEVGKRAAEIYAIYFAIHEKAGDGVDILVQLRYPPPIPDPYENKLLDELEQFQFSPSRTPITITTIQNTPGFHPYAASLLHLGSSYSPNTFGLASYQHVACEYKIHAPRDFNGLRRPNHRGEIEEDQIYVIDLSISGVERHLVFRGMKHLPEDPFFDDTADGSLGDVIFNAWKQKVGRGPISQIMFASLSTKAEIFVQKYHANANANQNQDSAWISTYDRSSPHFEKLYEEFLAIPREGGAFSTLVHPPNRGYSQIIGHLYAEVFQIGNTTDGEPFILASLQTGDIVGLVQPNNERGNSDIMHMDDSTPLSDDSIDAFVYGGTTVEAAQRFPSMAHQALSYNPDEEELANEVGNILMKYNFGPTRRVNNPSGGLYQANTKSSSFRDWIKHRSGVAKALKVANRQKFSLQTVTKKAPTQLGYEVAFHINGEKGAGFHLVFVALSVSEDDFGSLNQPGGLCEPLFATLEHSKFFDWSKTHQDESLFISLLQFTERSNLVLQEIYREYQTLMDDVIFLTDQAVVNPRSSKLYDQKPSETSGVKMWTRLWFLLCGLPEVAAAGTLYSSWYRYINIETSRVPGAPTPVDVPRKLTGITLRYRPAEKDKVMPEILLIFEPSPTYGGELNGGQLEVALSGTGRDFLSRGEGMALYQTVAGASSASGYGDLLRDDFFPVSVSNIEFSKQFAVMGSQAGRYREVAIRQGNLASQSYYKFFLRNDGSHLAMVNSVDNLSESTQDQVYFLARLYYRAWANARFGIEKPTLRLITILDGAISPVTRGLIFEILTKFFLLPRTTSADRPDEELIRTVLTVKQASENMGDPAMIAMFMLFGTAEISAVSEMTLLYSATMGSDTVLIISQIFIRYYLRSQQFEIDVTLVPAPKTGRSRL</sequence>
<keyword evidence="1" id="KW-0472">Membrane</keyword>
<proteinExistence type="predicted"/>
<evidence type="ECO:0000256" key="1">
    <source>
        <dbReference type="SAM" id="Phobius"/>
    </source>
</evidence>
<protein>
    <submittedName>
        <fullName evidence="2">Uncharacterized protein</fullName>
    </submittedName>
</protein>
<keyword evidence="1" id="KW-0812">Transmembrane</keyword>
<accession>A0AAD6IUM5</accession>
<dbReference type="Proteomes" id="UP001221413">
    <property type="component" value="Unassembled WGS sequence"/>
</dbReference>
<evidence type="ECO:0000313" key="3">
    <source>
        <dbReference type="Proteomes" id="UP001221413"/>
    </source>
</evidence>
<feature type="transmembrane region" description="Helical" evidence="1">
    <location>
        <begin position="6"/>
        <end position="30"/>
    </location>
</feature>
<gene>
    <name evidence="2" type="ORF">Dda_5869</name>
</gene>
<dbReference type="AlphaFoldDB" id="A0AAD6IUM5"/>
<reference evidence="2" key="1">
    <citation type="submission" date="2023-01" db="EMBL/GenBank/DDBJ databases">
        <title>The chitinases involved in constricting ring structure development in the nematode-trapping fungus Drechslerella dactyloides.</title>
        <authorList>
            <person name="Wang R."/>
            <person name="Zhang L."/>
            <person name="Tang P."/>
            <person name="Li S."/>
            <person name="Liang L."/>
        </authorList>
    </citation>
    <scope>NUCLEOTIDE SEQUENCE</scope>
    <source>
        <strain evidence="2">YMF1.00031</strain>
    </source>
</reference>
<comment type="caution">
    <text evidence="2">The sequence shown here is derived from an EMBL/GenBank/DDBJ whole genome shotgun (WGS) entry which is preliminary data.</text>
</comment>
<keyword evidence="3" id="KW-1185">Reference proteome</keyword>